<feature type="domain" description="F-box" evidence="1">
    <location>
        <begin position="2"/>
        <end position="49"/>
    </location>
</feature>
<evidence type="ECO:0000313" key="2">
    <source>
        <dbReference type="EMBL" id="CAH9104028.1"/>
    </source>
</evidence>
<evidence type="ECO:0000259" key="1">
    <source>
        <dbReference type="PROSITE" id="PS50181"/>
    </source>
</evidence>
<dbReference type="InterPro" id="IPR036047">
    <property type="entry name" value="F-box-like_dom_sf"/>
</dbReference>
<name>A0AAV0DPF0_9ASTE</name>
<dbReference type="SMART" id="SM00256">
    <property type="entry name" value="FBOX"/>
    <property type="match status" value="1"/>
</dbReference>
<sequence>MPSSLPSLPVELKIEILTRLPLKYLIRFTAVSKSWLSFLSSSDFVSAHMSKGVTERFFCVTKSDPNIRRFALIDGDNLDGNPTLGPIVRPDREFPFRFSCFFNPKNLAEIELVGSFDGLLCLCFLRPDSHPLIMLWNPSIRRHLVLPPPSILPPPRKGSHAIGFCVASDGDYRVVWVHDKIMDNPMSVEIYSLNSGKWRIRRFDHDLFPLRWLYSGQVILHGRMHWVGFDEDVGDDYLYISHAITSFDIDEEIFRDIPVSEKLPYSLWNQEVSIALVRESLGMMVSYDPFDSDIWVMQDYGNVDSWTWLYTIFTPTYDDDWPPPIVYALNTWKKEGVFSGSRQLIYYVDDKPYIVPDVEYGDHHLDYVTKYLESLVLLGNKDAVADVHLLQDVADSGSMEEENAGGGQAI</sequence>
<comment type="caution">
    <text evidence="2">The sequence shown here is derived from an EMBL/GenBank/DDBJ whole genome shotgun (WGS) entry which is preliminary data.</text>
</comment>
<reference evidence="2" key="1">
    <citation type="submission" date="2022-07" db="EMBL/GenBank/DDBJ databases">
        <authorList>
            <person name="Macas J."/>
            <person name="Novak P."/>
            <person name="Neumann P."/>
        </authorList>
    </citation>
    <scope>NUCLEOTIDE SEQUENCE</scope>
</reference>
<dbReference type="PROSITE" id="PS50181">
    <property type="entry name" value="FBOX"/>
    <property type="match status" value="1"/>
</dbReference>
<dbReference type="AlphaFoldDB" id="A0AAV0DPF0"/>
<dbReference type="NCBIfam" id="TIGR01640">
    <property type="entry name" value="F_box_assoc_1"/>
    <property type="match status" value="1"/>
</dbReference>
<dbReference type="InterPro" id="IPR001810">
    <property type="entry name" value="F-box_dom"/>
</dbReference>
<dbReference type="Pfam" id="PF00646">
    <property type="entry name" value="F-box"/>
    <property type="match status" value="1"/>
</dbReference>
<dbReference type="SUPFAM" id="SSF50965">
    <property type="entry name" value="Galactose oxidase, central domain"/>
    <property type="match status" value="1"/>
</dbReference>
<proteinExistence type="predicted"/>
<dbReference type="Proteomes" id="UP001152523">
    <property type="component" value="Unassembled WGS sequence"/>
</dbReference>
<dbReference type="InterPro" id="IPR050796">
    <property type="entry name" value="SCF_F-box_component"/>
</dbReference>
<dbReference type="SUPFAM" id="SSF81383">
    <property type="entry name" value="F-box domain"/>
    <property type="match status" value="1"/>
</dbReference>
<dbReference type="EMBL" id="CAMAPF010000124">
    <property type="protein sequence ID" value="CAH9104028.1"/>
    <property type="molecule type" value="Genomic_DNA"/>
</dbReference>
<protein>
    <recommendedName>
        <fullName evidence="1">F-box domain-containing protein</fullName>
    </recommendedName>
</protein>
<dbReference type="InterPro" id="IPR006527">
    <property type="entry name" value="F-box-assoc_dom_typ1"/>
</dbReference>
<dbReference type="PANTHER" id="PTHR31672">
    <property type="entry name" value="BNACNNG10540D PROTEIN"/>
    <property type="match status" value="1"/>
</dbReference>
<keyword evidence="3" id="KW-1185">Reference proteome</keyword>
<organism evidence="2 3">
    <name type="scientific">Cuscuta epithymum</name>
    <dbReference type="NCBI Taxonomy" id="186058"/>
    <lineage>
        <taxon>Eukaryota</taxon>
        <taxon>Viridiplantae</taxon>
        <taxon>Streptophyta</taxon>
        <taxon>Embryophyta</taxon>
        <taxon>Tracheophyta</taxon>
        <taxon>Spermatophyta</taxon>
        <taxon>Magnoliopsida</taxon>
        <taxon>eudicotyledons</taxon>
        <taxon>Gunneridae</taxon>
        <taxon>Pentapetalae</taxon>
        <taxon>asterids</taxon>
        <taxon>lamiids</taxon>
        <taxon>Solanales</taxon>
        <taxon>Convolvulaceae</taxon>
        <taxon>Cuscuteae</taxon>
        <taxon>Cuscuta</taxon>
        <taxon>Cuscuta subgen. Cuscuta</taxon>
    </lineage>
</organism>
<gene>
    <name evidence="2" type="ORF">CEPIT_LOCUS16627</name>
</gene>
<dbReference type="CDD" id="cd22157">
    <property type="entry name" value="F-box_AtFBW1-like"/>
    <property type="match status" value="1"/>
</dbReference>
<evidence type="ECO:0000313" key="3">
    <source>
        <dbReference type="Proteomes" id="UP001152523"/>
    </source>
</evidence>
<dbReference type="Pfam" id="PF07734">
    <property type="entry name" value="FBA_1"/>
    <property type="match status" value="1"/>
</dbReference>
<dbReference type="PANTHER" id="PTHR31672:SF10">
    <property type="entry name" value="F-BOX DOMAIN-CONTAINING PROTEIN"/>
    <property type="match status" value="1"/>
</dbReference>
<dbReference type="InterPro" id="IPR017451">
    <property type="entry name" value="F-box-assoc_interact_dom"/>
</dbReference>
<dbReference type="InterPro" id="IPR011043">
    <property type="entry name" value="Gal_Oxase/kelch_b-propeller"/>
</dbReference>
<accession>A0AAV0DPF0</accession>